<dbReference type="AlphaFoldDB" id="A0A0E9U0J8"/>
<proteinExistence type="predicted"/>
<reference evidence="1" key="2">
    <citation type="journal article" date="2015" name="Fish Shellfish Immunol.">
        <title>Early steps in the European eel (Anguilla anguilla)-Vibrio vulnificus interaction in the gills: Role of the RtxA13 toxin.</title>
        <authorList>
            <person name="Callol A."/>
            <person name="Pajuelo D."/>
            <person name="Ebbesson L."/>
            <person name="Teles M."/>
            <person name="MacKenzie S."/>
            <person name="Amaro C."/>
        </authorList>
    </citation>
    <scope>NUCLEOTIDE SEQUENCE</scope>
</reference>
<sequence length="23" mass="2646">MIGVSRRLAGFFTQLVFCFLNII</sequence>
<evidence type="ECO:0000313" key="1">
    <source>
        <dbReference type="EMBL" id="JAH58518.1"/>
    </source>
</evidence>
<reference evidence="1" key="1">
    <citation type="submission" date="2014-11" db="EMBL/GenBank/DDBJ databases">
        <authorList>
            <person name="Amaro Gonzalez C."/>
        </authorList>
    </citation>
    <scope>NUCLEOTIDE SEQUENCE</scope>
</reference>
<accession>A0A0E9U0J8</accession>
<dbReference type="EMBL" id="GBXM01050059">
    <property type="protein sequence ID" value="JAH58518.1"/>
    <property type="molecule type" value="Transcribed_RNA"/>
</dbReference>
<protein>
    <submittedName>
        <fullName evidence="1">Uncharacterized protein</fullName>
    </submittedName>
</protein>
<organism evidence="1">
    <name type="scientific">Anguilla anguilla</name>
    <name type="common">European freshwater eel</name>
    <name type="synonym">Muraena anguilla</name>
    <dbReference type="NCBI Taxonomy" id="7936"/>
    <lineage>
        <taxon>Eukaryota</taxon>
        <taxon>Metazoa</taxon>
        <taxon>Chordata</taxon>
        <taxon>Craniata</taxon>
        <taxon>Vertebrata</taxon>
        <taxon>Euteleostomi</taxon>
        <taxon>Actinopterygii</taxon>
        <taxon>Neopterygii</taxon>
        <taxon>Teleostei</taxon>
        <taxon>Anguilliformes</taxon>
        <taxon>Anguillidae</taxon>
        <taxon>Anguilla</taxon>
    </lineage>
</organism>
<name>A0A0E9U0J8_ANGAN</name>